<dbReference type="AlphaFoldDB" id="A0A077WSZ7"/>
<dbReference type="FunFam" id="1.20.1250.20:FF:000172">
    <property type="entry name" value="MFS multidrug resistance transporter"/>
    <property type="match status" value="1"/>
</dbReference>
<feature type="compositionally biased region" description="Basic and acidic residues" evidence="7">
    <location>
        <begin position="10"/>
        <end position="19"/>
    </location>
</feature>
<dbReference type="InterPro" id="IPR036259">
    <property type="entry name" value="MFS_trans_sf"/>
</dbReference>
<keyword evidence="4 8" id="KW-1133">Transmembrane helix</keyword>
<dbReference type="Pfam" id="PF07690">
    <property type="entry name" value="MFS_1"/>
    <property type="match status" value="1"/>
</dbReference>
<evidence type="ECO:0000256" key="6">
    <source>
        <dbReference type="ARBA" id="ARBA00023180"/>
    </source>
</evidence>
<dbReference type="OrthoDB" id="440553at2759"/>
<dbReference type="CDD" id="cd17323">
    <property type="entry name" value="MFS_Tpo1_MDR_like"/>
    <property type="match status" value="1"/>
</dbReference>
<accession>A0A077WSZ7</accession>
<keyword evidence="6" id="KW-0325">Glycoprotein</keyword>
<keyword evidence="3 8" id="KW-0812">Transmembrane</keyword>
<dbReference type="Gene3D" id="1.20.1250.20">
    <property type="entry name" value="MFS general substrate transporter like domains"/>
    <property type="match status" value="1"/>
</dbReference>
<dbReference type="InterPro" id="IPR020846">
    <property type="entry name" value="MFS_dom"/>
</dbReference>
<feature type="transmembrane region" description="Helical" evidence="8">
    <location>
        <begin position="158"/>
        <end position="176"/>
    </location>
</feature>
<evidence type="ECO:0000259" key="9">
    <source>
        <dbReference type="PROSITE" id="PS50850"/>
    </source>
</evidence>
<organism evidence="10">
    <name type="scientific">Lichtheimia ramosa</name>
    <dbReference type="NCBI Taxonomy" id="688394"/>
    <lineage>
        <taxon>Eukaryota</taxon>
        <taxon>Fungi</taxon>
        <taxon>Fungi incertae sedis</taxon>
        <taxon>Mucoromycota</taxon>
        <taxon>Mucoromycotina</taxon>
        <taxon>Mucoromycetes</taxon>
        <taxon>Mucorales</taxon>
        <taxon>Lichtheimiaceae</taxon>
        <taxon>Lichtheimia</taxon>
    </lineage>
</organism>
<evidence type="ECO:0000256" key="7">
    <source>
        <dbReference type="SAM" id="MobiDB-lite"/>
    </source>
</evidence>
<feature type="transmembrane region" description="Helical" evidence="8">
    <location>
        <begin position="100"/>
        <end position="119"/>
    </location>
</feature>
<evidence type="ECO:0000256" key="5">
    <source>
        <dbReference type="ARBA" id="ARBA00023136"/>
    </source>
</evidence>
<feature type="transmembrane region" description="Helical" evidence="8">
    <location>
        <begin position="32"/>
        <end position="53"/>
    </location>
</feature>
<feature type="transmembrane region" description="Helical" evidence="8">
    <location>
        <begin position="188"/>
        <end position="208"/>
    </location>
</feature>
<dbReference type="PANTHER" id="PTHR23502:SF51">
    <property type="entry name" value="QUINIDINE RESISTANCE PROTEIN 1-RELATED"/>
    <property type="match status" value="1"/>
</dbReference>
<dbReference type="EMBL" id="LK023335">
    <property type="protein sequence ID" value="CDS09792.1"/>
    <property type="molecule type" value="Genomic_DNA"/>
</dbReference>
<evidence type="ECO:0000256" key="3">
    <source>
        <dbReference type="ARBA" id="ARBA00022692"/>
    </source>
</evidence>
<dbReference type="GO" id="GO:0015137">
    <property type="term" value="F:citrate transmembrane transporter activity"/>
    <property type="evidence" value="ECO:0007669"/>
    <property type="project" value="UniProtKB-ARBA"/>
</dbReference>
<feature type="region of interest" description="Disordered" evidence="7">
    <location>
        <begin position="1"/>
        <end position="22"/>
    </location>
</feature>
<feature type="transmembrane region" description="Helical" evidence="8">
    <location>
        <begin position="358"/>
        <end position="376"/>
    </location>
</feature>
<feature type="domain" description="Major facilitator superfamily (MFS) profile" evidence="9">
    <location>
        <begin position="34"/>
        <end position="472"/>
    </location>
</feature>
<keyword evidence="5 8" id="KW-0472">Membrane</keyword>
<feature type="transmembrane region" description="Helical" evidence="8">
    <location>
        <begin position="69"/>
        <end position="88"/>
    </location>
</feature>
<dbReference type="GO" id="GO:0140115">
    <property type="term" value="P:export across plasma membrane"/>
    <property type="evidence" value="ECO:0007669"/>
    <property type="project" value="UniProtKB-ARBA"/>
</dbReference>
<keyword evidence="2" id="KW-0813">Transport</keyword>
<proteinExistence type="predicted"/>
<feature type="transmembrane region" description="Helical" evidence="8">
    <location>
        <begin position="300"/>
        <end position="323"/>
    </location>
</feature>
<dbReference type="GO" id="GO:0005886">
    <property type="term" value="C:plasma membrane"/>
    <property type="evidence" value="ECO:0007669"/>
    <property type="project" value="TreeGrafter"/>
</dbReference>
<sequence>MTTTTTTENNKLEEKRTSDNEPFSIYSSSQKVAIAALVSMAGLLSPLTGNIYFPALNSVEKELHTTTELVNLTITLYMVFQGVSPAFWGAFADAWGRRPIYLTTLAVYLGTCIGCALAPNYPALLVLRMLQAFGSSSVIAIGAGVISDIALPSERGRLSSLVASGQILGPCIGPIIGGVLSEAVSWRWTFWFLVIYGGIVYLCLLFLLPETLRILVGNGSGYANPTPLQWIRRRRLGITEKTTTISTQRKRPNPLRPFIYLLQPDIAVMLVFYGIIYANMYALMVTIPNQFGVVYGLNELQMGLCYLPLGAGCVLGAAFNGYLMDRHFRVESRNYGCEPKMGRLPIDFPVFRCRLRTTWINIIFIDIIAIVYGWLLQQHVHLAAPLVLQFVYGISIMGVNNTFQTLMIDLYPGKGASITASNNFVRCLLGAIATVVIDPGINGVGVGWMFTILGLIMTAANVMLVVLRIYGPRWRKARMQKQDQSLKH</sequence>
<reference evidence="10" key="1">
    <citation type="journal article" date="2014" name="Genome Announc.">
        <title>De novo whole-genome sequence and genome annotation of Lichtheimia ramosa.</title>
        <authorList>
            <person name="Linde J."/>
            <person name="Schwartze V."/>
            <person name="Binder U."/>
            <person name="Lass-Florl C."/>
            <person name="Voigt K."/>
            <person name="Horn F."/>
        </authorList>
    </citation>
    <scope>NUCLEOTIDE SEQUENCE</scope>
    <source>
        <strain evidence="10">JMRC FSU:6197</strain>
    </source>
</reference>
<dbReference type="InterPro" id="IPR011701">
    <property type="entry name" value="MFS"/>
</dbReference>
<evidence type="ECO:0000256" key="4">
    <source>
        <dbReference type="ARBA" id="ARBA00022989"/>
    </source>
</evidence>
<evidence type="ECO:0000256" key="8">
    <source>
        <dbReference type="SAM" id="Phobius"/>
    </source>
</evidence>
<name>A0A077WSZ7_9FUNG</name>
<feature type="transmembrane region" description="Helical" evidence="8">
    <location>
        <begin position="424"/>
        <end position="441"/>
    </location>
</feature>
<dbReference type="FunFam" id="1.20.1720.10:FF:000009">
    <property type="entry name" value="MFS multidrug transporter"/>
    <property type="match status" value="1"/>
</dbReference>
<evidence type="ECO:0000256" key="1">
    <source>
        <dbReference type="ARBA" id="ARBA00004141"/>
    </source>
</evidence>
<feature type="transmembrane region" description="Helical" evidence="8">
    <location>
        <begin position="125"/>
        <end position="146"/>
    </location>
</feature>
<feature type="transmembrane region" description="Helical" evidence="8">
    <location>
        <begin position="258"/>
        <end position="280"/>
    </location>
</feature>
<dbReference type="SUPFAM" id="SSF103473">
    <property type="entry name" value="MFS general substrate transporter"/>
    <property type="match status" value="1"/>
</dbReference>
<gene>
    <name evidence="10" type="ORF">LRAMOSA02469</name>
</gene>
<evidence type="ECO:0000313" key="10">
    <source>
        <dbReference type="EMBL" id="CDS09792.1"/>
    </source>
</evidence>
<evidence type="ECO:0000256" key="2">
    <source>
        <dbReference type="ARBA" id="ARBA00022448"/>
    </source>
</evidence>
<protein>
    <recommendedName>
        <fullName evidence="9">Major facilitator superfamily (MFS) profile domain-containing protein</fullName>
    </recommendedName>
</protein>
<comment type="subcellular location">
    <subcellularLocation>
        <location evidence="1">Membrane</location>
        <topology evidence="1">Multi-pass membrane protein</topology>
    </subcellularLocation>
</comment>
<feature type="transmembrane region" description="Helical" evidence="8">
    <location>
        <begin position="382"/>
        <end position="403"/>
    </location>
</feature>
<feature type="transmembrane region" description="Helical" evidence="8">
    <location>
        <begin position="447"/>
        <end position="471"/>
    </location>
</feature>
<dbReference type="PROSITE" id="PS50850">
    <property type="entry name" value="MFS"/>
    <property type="match status" value="1"/>
</dbReference>
<dbReference type="PANTHER" id="PTHR23502">
    <property type="entry name" value="MAJOR FACILITATOR SUPERFAMILY"/>
    <property type="match status" value="1"/>
</dbReference>